<feature type="domain" description="Flavin reductase like" evidence="3">
    <location>
        <begin position="65"/>
        <end position="209"/>
    </location>
</feature>
<protein>
    <recommendedName>
        <fullName evidence="3">Flavin reductase like domain-containing protein</fullName>
    </recommendedName>
</protein>
<dbReference type="Gene3D" id="2.30.110.10">
    <property type="entry name" value="Electron Transport, Fmn-binding Protein, Chain A"/>
    <property type="match status" value="1"/>
</dbReference>
<dbReference type="SUPFAM" id="SSF50475">
    <property type="entry name" value="FMN-binding split barrel"/>
    <property type="match status" value="1"/>
</dbReference>
<dbReference type="InterPro" id="IPR002563">
    <property type="entry name" value="Flavin_Rdtase-like_dom"/>
</dbReference>
<comment type="similarity">
    <text evidence="1">Belongs to the non-flavoprotein flavin reductase family.</text>
</comment>
<evidence type="ECO:0000256" key="1">
    <source>
        <dbReference type="ARBA" id="ARBA00008898"/>
    </source>
</evidence>
<accession>A0A382RK64</accession>
<evidence type="ECO:0000256" key="2">
    <source>
        <dbReference type="ARBA" id="ARBA00023002"/>
    </source>
</evidence>
<organism evidence="4">
    <name type="scientific">marine metagenome</name>
    <dbReference type="NCBI Taxonomy" id="408172"/>
    <lineage>
        <taxon>unclassified sequences</taxon>
        <taxon>metagenomes</taxon>
        <taxon>ecological metagenomes</taxon>
    </lineage>
</organism>
<proteinExistence type="inferred from homology"/>
<dbReference type="EMBL" id="UINC01122327">
    <property type="protein sequence ID" value="SVC98069.1"/>
    <property type="molecule type" value="Genomic_DNA"/>
</dbReference>
<dbReference type="InterPro" id="IPR050268">
    <property type="entry name" value="NADH-dep_flavin_reductase"/>
</dbReference>
<dbReference type="InterPro" id="IPR012349">
    <property type="entry name" value="Split_barrel_FMN-bd"/>
</dbReference>
<keyword evidence="2" id="KW-0560">Oxidoreductase</keyword>
<dbReference type="Pfam" id="PF01613">
    <property type="entry name" value="Flavin_Reduct"/>
    <property type="match status" value="1"/>
</dbReference>
<evidence type="ECO:0000313" key="4">
    <source>
        <dbReference type="EMBL" id="SVC98069.1"/>
    </source>
</evidence>
<reference evidence="4" key="1">
    <citation type="submission" date="2018-05" db="EMBL/GenBank/DDBJ databases">
        <authorList>
            <person name="Lanie J.A."/>
            <person name="Ng W.-L."/>
            <person name="Kazmierczak K.M."/>
            <person name="Andrzejewski T.M."/>
            <person name="Davidsen T.M."/>
            <person name="Wayne K.J."/>
            <person name="Tettelin H."/>
            <person name="Glass J.I."/>
            <person name="Rusch D."/>
            <person name="Podicherti R."/>
            <person name="Tsui H.-C.T."/>
            <person name="Winkler M.E."/>
        </authorList>
    </citation>
    <scope>NUCLEOTIDE SEQUENCE</scope>
</reference>
<dbReference type="GO" id="GO:0010181">
    <property type="term" value="F:FMN binding"/>
    <property type="evidence" value="ECO:0007669"/>
    <property type="project" value="InterPro"/>
</dbReference>
<dbReference type="GO" id="GO:0042602">
    <property type="term" value="F:riboflavin reductase (NADPH) activity"/>
    <property type="evidence" value="ECO:0007669"/>
    <property type="project" value="TreeGrafter"/>
</dbReference>
<dbReference type="SMART" id="SM00903">
    <property type="entry name" value="Flavin_Reduct"/>
    <property type="match status" value="1"/>
</dbReference>
<evidence type="ECO:0000259" key="3">
    <source>
        <dbReference type="SMART" id="SM00903"/>
    </source>
</evidence>
<dbReference type="PANTHER" id="PTHR30466">
    <property type="entry name" value="FLAVIN REDUCTASE"/>
    <property type="match status" value="1"/>
</dbReference>
<name>A0A382RK64_9ZZZZ</name>
<feature type="non-terminal residue" evidence="4">
    <location>
        <position position="1"/>
    </location>
</feature>
<dbReference type="AlphaFoldDB" id="A0A382RK64"/>
<gene>
    <name evidence="4" type="ORF">METZ01_LOCUS350923</name>
</gene>
<sequence length="214" mass="23436">VAAGAYFNMVVVNLSCPFFKLVLNYKSHRHCADMGTGTWRLESQRNNANNMSVNLINQREFRDAMGCFACAVTVISTTTPDGQAVGVTVNSFNSVSLDPPLVLFCLGREATKFDDFLASGQFTVNILRQGQDNISDGFAADGGNFFQTMDSYTSALGNPLVPDALAIFDCETETVHDGGDHVILIGRVIELRHDHEGDPLIYYRGRYCNVSFTG</sequence>
<dbReference type="PANTHER" id="PTHR30466:SF11">
    <property type="entry name" value="FLAVIN-DEPENDENT MONOOXYGENASE, REDUCTASE SUBUNIT HSAB"/>
    <property type="match status" value="1"/>
</dbReference>